<evidence type="ECO:0000313" key="9">
    <source>
        <dbReference type="Proteomes" id="UP001165083"/>
    </source>
</evidence>
<evidence type="ECO:0000256" key="6">
    <source>
        <dbReference type="SAM" id="Phobius"/>
    </source>
</evidence>
<dbReference type="Pfam" id="PF01061">
    <property type="entry name" value="ABC2_membrane"/>
    <property type="match status" value="1"/>
</dbReference>
<dbReference type="Proteomes" id="UP001165083">
    <property type="component" value="Unassembled WGS sequence"/>
</dbReference>
<evidence type="ECO:0000256" key="3">
    <source>
        <dbReference type="ARBA" id="ARBA00022692"/>
    </source>
</evidence>
<dbReference type="EMBL" id="BSXW01000620">
    <property type="protein sequence ID" value="GMF26674.1"/>
    <property type="molecule type" value="Genomic_DNA"/>
</dbReference>
<feature type="transmembrane region" description="Helical" evidence="6">
    <location>
        <begin position="135"/>
        <end position="161"/>
    </location>
</feature>
<dbReference type="PANTHER" id="PTHR19241">
    <property type="entry name" value="ATP-BINDING CASSETTE TRANSPORTER"/>
    <property type="match status" value="1"/>
</dbReference>
<evidence type="ECO:0000313" key="8">
    <source>
        <dbReference type="EMBL" id="GMF26674.1"/>
    </source>
</evidence>
<feature type="transmembrane region" description="Helical" evidence="6">
    <location>
        <begin position="60"/>
        <end position="80"/>
    </location>
</feature>
<feature type="transmembrane region" description="Helical" evidence="6">
    <location>
        <begin position="173"/>
        <end position="190"/>
    </location>
</feature>
<name>A0A9W6U156_9STRA</name>
<evidence type="ECO:0000256" key="4">
    <source>
        <dbReference type="ARBA" id="ARBA00022989"/>
    </source>
</evidence>
<keyword evidence="4 6" id="KW-1133">Transmembrane helix</keyword>
<organism evidence="8 9">
    <name type="scientific">Phytophthora lilii</name>
    <dbReference type="NCBI Taxonomy" id="2077276"/>
    <lineage>
        <taxon>Eukaryota</taxon>
        <taxon>Sar</taxon>
        <taxon>Stramenopiles</taxon>
        <taxon>Oomycota</taxon>
        <taxon>Peronosporomycetes</taxon>
        <taxon>Peronosporales</taxon>
        <taxon>Peronosporaceae</taxon>
        <taxon>Phytophthora</taxon>
    </lineage>
</organism>
<comment type="caution">
    <text evidence="8">The sequence shown here is derived from an EMBL/GenBank/DDBJ whole genome shotgun (WGS) entry which is preliminary data.</text>
</comment>
<proteinExistence type="predicted"/>
<dbReference type="AlphaFoldDB" id="A0A9W6U156"/>
<comment type="subcellular location">
    <subcellularLocation>
        <location evidence="1">Membrane</location>
        <topology evidence="1">Multi-pass membrane protein</topology>
    </subcellularLocation>
</comment>
<dbReference type="GO" id="GO:0016020">
    <property type="term" value="C:membrane"/>
    <property type="evidence" value="ECO:0007669"/>
    <property type="project" value="UniProtKB-SubCell"/>
</dbReference>
<sequence length="282" mass="31269">MSDQKVLMEEDLDQEGVLYPSPHLPELTFDTKRASSSYTQFDLLCRRFFRMYWRTPAYNLTRLIISVVLACVFAIIYQGIDYTTYTGANAGVGLTFVSSLCLGTIGFNNVMPVALRSVQLSTASRERASQPYNALWYFIAGTLAEIPYVFIASLLCCVIFYPSVGFTGYTPFFYYWMVISLNTLVFVYLGQLMVFALSSVAVASTLGSLFSGIFLLFAGYNPPLSSIPTGYKWVRYILPPTYTISVLVALVSADCPEGNTDGISCQMLQNSPPSVGEVTLME</sequence>
<feature type="transmembrane region" description="Helical" evidence="6">
    <location>
        <begin position="197"/>
        <end position="220"/>
    </location>
</feature>
<accession>A0A9W6U156</accession>
<evidence type="ECO:0000259" key="7">
    <source>
        <dbReference type="Pfam" id="PF01061"/>
    </source>
</evidence>
<protein>
    <submittedName>
        <fullName evidence="8">Unnamed protein product</fullName>
    </submittedName>
</protein>
<gene>
    <name evidence="8" type="ORF">Plil01_001110500</name>
</gene>
<keyword evidence="3 6" id="KW-0812">Transmembrane</keyword>
<dbReference type="GO" id="GO:0140359">
    <property type="term" value="F:ABC-type transporter activity"/>
    <property type="evidence" value="ECO:0007669"/>
    <property type="project" value="InterPro"/>
</dbReference>
<evidence type="ECO:0000256" key="5">
    <source>
        <dbReference type="ARBA" id="ARBA00023136"/>
    </source>
</evidence>
<keyword evidence="2" id="KW-0813">Transport</keyword>
<evidence type="ECO:0000256" key="2">
    <source>
        <dbReference type="ARBA" id="ARBA00022448"/>
    </source>
</evidence>
<feature type="transmembrane region" description="Helical" evidence="6">
    <location>
        <begin position="92"/>
        <end position="115"/>
    </location>
</feature>
<keyword evidence="9" id="KW-1185">Reference proteome</keyword>
<evidence type="ECO:0000256" key="1">
    <source>
        <dbReference type="ARBA" id="ARBA00004141"/>
    </source>
</evidence>
<dbReference type="OrthoDB" id="105165at2759"/>
<feature type="domain" description="ABC-2 type transporter transmembrane" evidence="7">
    <location>
        <begin position="39"/>
        <end position="249"/>
    </location>
</feature>
<keyword evidence="5 6" id="KW-0472">Membrane</keyword>
<dbReference type="InterPro" id="IPR013525">
    <property type="entry name" value="ABC2_TM"/>
</dbReference>
<reference evidence="8" key="1">
    <citation type="submission" date="2023-04" db="EMBL/GenBank/DDBJ databases">
        <title>Phytophthora lilii NBRC 32176.</title>
        <authorList>
            <person name="Ichikawa N."/>
            <person name="Sato H."/>
            <person name="Tonouchi N."/>
        </authorList>
    </citation>
    <scope>NUCLEOTIDE SEQUENCE</scope>
    <source>
        <strain evidence="8">NBRC 32176</strain>
    </source>
</reference>